<dbReference type="Gene3D" id="3.50.50.60">
    <property type="entry name" value="FAD/NAD(P)-binding domain"/>
    <property type="match status" value="1"/>
</dbReference>
<dbReference type="EMBL" id="GG749569">
    <property type="protein sequence ID" value="KMW69092.1"/>
    <property type="molecule type" value="Genomic_DNA"/>
</dbReference>
<sequence>MTDSYDFIIVGGYHAWYRPDLDFGHLTTPQTSLKGQVLPYLRGKGPGGCSNVNFLTYLRGAGEDYNFWAELVGDESWKWEHTLRRFKEIETFHADLSEDMKKYSNPLPEYHGYDGPLHVSLPAQLEAGVSELFDAAARYGLPLNTDPNSGNPIGMSLPPTTTYKSYRWTSESIYTNYRPANLKMVTDIKIAKVIFENKVAVGVETVDGRKFTANQEVILSAGAFDTPKILLLSGIGPTQELTQHNIETLHDLPGVGKGLSDHPLVVIGASYAPAAGLSDRVKFVSNPAAVEATREQWRRDGTGETNLHQSCAITGWLKENSILTTNEYQNLDAL</sequence>
<name>A0A0J9EST1_AJEDA</name>
<dbReference type="Proteomes" id="UP000007802">
    <property type="component" value="Unassembled WGS sequence"/>
</dbReference>
<evidence type="ECO:0000313" key="3">
    <source>
        <dbReference type="EMBL" id="KMW69092.1"/>
    </source>
</evidence>
<organism evidence="3">
    <name type="scientific">Ajellomyces dermatitidis (strain ATCC 18188 / CBS 674.68)</name>
    <name type="common">Blastomyces dermatitidis</name>
    <dbReference type="NCBI Taxonomy" id="653446"/>
    <lineage>
        <taxon>Eukaryota</taxon>
        <taxon>Fungi</taxon>
        <taxon>Dikarya</taxon>
        <taxon>Ascomycota</taxon>
        <taxon>Pezizomycotina</taxon>
        <taxon>Eurotiomycetes</taxon>
        <taxon>Eurotiomycetidae</taxon>
        <taxon>Onygenales</taxon>
        <taxon>Ajellomycetaceae</taxon>
        <taxon>Blastomyces</taxon>
    </lineage>
</organism>
<reference evidence="3" key="1">
    <citation type="submission" date="2010-03" db="EMBL/GenBank/DDBJ databases">
        <title>Annotation of Blastomyces dermatitidis strain ATCC 18188.</title>
        <authorList>
            <consortium name="The Broad Institute Genome Sequencing Platform"/>
            <consortium name="Broad Institute Genome Sequencing Center for Infectious Disease."/>
            <person name="Cuomo C."/>
            <person name="Klein B."/>
            <person name="Sullivan T."/>
            <person name="Heitman J."/>
            <person name="Young S."/>
            <person name="Zeng Q."/>
            <person name="Gargeya S."/>
            <person name="Alvarado L."/>
            <person name="Berlin A.M."/>
            <person name="Chapman S.B."/>
            <person name="Chen Z."/>
            <person name="Freedman E."/>
            <person name="Gellesch M."/>
            <person name="Goldberg J."/>
            <person name="Griggs A."/>
            <person name="Gujja S."/>
            <person name="Heilman E."/>
            <person name="Heiman D."/>
            <person name="Howarth C."/>
            <person name="Mehta T."/>
            <person name="Neiman D."/>
            <person name="Pearson M."/>
            <person name="Roberts A."/>
            <person name="Saif S."/>
            <person name="Shea T."/>
            <person name="Shenoy N."/>
            <person name="Sisk P."/>
            <person name="Stolte C."/>
            <person name="Sykes S."/>
            <person name="White J."/>
            <person name="Yandava C."/>
            <person name="Haas B."/>
            <person name="Nusbaum C."/>
            <person name="Birren B."/>
        </authorList>
    </citation>
    <scope>NUCLEOTIDE SEQUENCE</scope>
    <source>
        <strain evidence="3">ATCC 18188</strain>
    </source>
</reference>
<dbReference type="Pfam" id="PF00732">
    <property type="entry name" value="GMC_oxred_N"/>
    <property type="match status" value="1"/>
</dbReference>
<dbReference type="SUPFAM" id="SSF51905">
    <property type="entry name" value="FAD/NAD(P)-binding domain"/>
    <property type="match status" value="1"/>
</dbReference>
<proteinExistence type="inferred from homology"/>
<evidence type="ECO:0000259" key="2">
    <source>
        <dbReference type="PROSITE" id="PS00624"/>
    </source>
</evidence>
<feature type="domain" description="Glucose-methanol-choline oxidoreductase N-terminal" evidence="2">
    <location>
        <begin position="222"/>
        <end position="236"/>
    </location>
</feature>
<dbReference type="InterPro" id="IPR036188">
    <property type="entry name" value="FAD/NAD-bd_sf"/>
</dbReference>
<dbReference type="InterPro" id="IPR012132">
    <property type="entry name" value="GMC_OxRdtase"/>
</dbReference>
<dbReference type="AlphaFoldDB" id="A0A0J9EST1"/>
<accession>A0A0J9EST1</accession>
<comment type="similarity">
    <text evidence="1">Belongs to the GMC oxidoreductase family.</text>
</comment>
<evidence type="ECO:0000256" key="1">
    <source>
        <dbReference type="ARBA" id="ARBA00010790"/>
    </source>
</evidence>
<protein>
    <recommendedName>
        <fullName evidence="2">Glucose-methanol-choline oxidoreductase N-terminal domain-containing protein</fullName>
    </recommendedName>
</protein>
<dbReference type="Gene3D" id="3.30.560.10">
    <property type="entry name" value="Glucose Oxidase, domain 3"/>
    <property type="match status" value="1"/>
</dbReference>
<dbReference type="PANTHER" id="PTHR11552">
    <property type="entry name" value="GLUCOSE-METHANOL-CHOLINE GMC OXIDOREDUCTASE"/>
    <property type="match status" value="1"/>
</dbReference>
<dbReference type="PANTHER" id="PTHR11552:SF134">
    <property type="entry name" value="GLUCOSE-METHANOL-CHOLINE OXIDOREDUCTASE N-TERMINAL DOMAIN-CONTAINING PROTEIN"/>
    <property type="match status" value="1"/>
</dbReference>
<gene>
    <name evidence="3" type="ORF">BDDG_13270</name>
</gene>
<dbReference type="PROSITE" id="PS00624">
    <property type="entry name" value="GMC_OXRED_2"/>
    <property type="match status" value="1"/>
</dbReference>
<dbReference type="InterPro" id="IPR000172">
    <property type="entry name" value="GMC_OxRdtase_N"/>
</dbReference>
<dbReference type="GO" id="GO:0050660">
    <property type="term" value="F:flavin adenine dinucleotide binding"/>
    <property type="evidence" value="ECO:0007669"/>
    <property type="project" value="InterPro"/>
</dbReference>
<dbReference type="OrthoDB" id="269227at2759"/>
<dbReference type="GO" id="GO:0016614">
    <property type="term" value="F:oxidoreductase activity, acting on CH-OH group of donors"/>
    <property type="evidence" value="ECO:0007669"/>
    <property type="project" value="InterPro"/>
</dbReference>